<dbReference type="InParanoid" id="A0A4V2SQA1"/>
<keyword evidence="1" id="KW-1133">Transmembrane helix</keyword>
<protein>
    <recommendedName>
        <fullName evidence="4">Transmembrane protein</fullName>
    </recommendedName>
</protein>
<dbReference type="AlphaFoldDB" id="A0A4V2SQA1"/>
<evidence type="ECO:0000256" key="1">
    <source>
        <dbReference type="SAM" id="Phobius"/>
    </source>
</evidence>
<name>A0A4V2SQA1_RHOSA</name>
<proteinExistence type="predicted"/>
<gene>
    <name evidence="2" type="ORF">EV659_101134</name>
</gene>
<feature type="transmembrane region" description="Helical" evidence="1">
    <location>
        <begin position="81"/>
        <end position="100"/>
    </location>
</feature>
<evidence type="ECO:0000313" key="3">
    <source>
        <dbReference type="Proteomes" id="UP000295399"/>
    </source>
</evidence>
<accession>A0A4V2SQA1</accession>
<reference evidence="2 3" key="1">
    <citation type="submission" date="2019-03" db="EMBL/GenBank/DDBJ databases">
        <title>Genomic Encyclopedia of Type Strains, Phase IV (KMG-IV): sequencing the most valuable type-strain genomes for metagenomic binning, comparative biology and taxonomic classification.</title>
        <authorList>
            <person name="Goeker M."/>
        </authorList>
    </citation>
    <scope>NUCLEOTIDE SEQUENCE [LARGE SCALE GENOMIC DNA]</scope>
    <source>
        <strain evidence="2 3">DSM 2132</strain>
    </source>
</reference>
<keyword evidence="3" id="KW-1185">Reference proteome</keyword>
<evidence type="ECO:0008006" key="4">
    <source>
        <dbReference type="Google" id="ProtNLM"/>
    </source>
</evidence>
<organism evidence="2 3">
    <name type="scientific">Rhodothalassium salexigens DSM 2132</name>
    <dbReference type="NCBI Taxonomy" id="1188247"/>
    <lineage>
        <taxon>Bacteria</taxon>
        <taxon>Pseudomonadati</taxon>
        <taxon>Pseudomonadota</taxon>
        <taxon>Alphaproteobacteria</taxon>
        <taxon>Rhodothalassiales</taxon>
        <taxon>Rhodothalassiaceae</taxon>
        <taxon>Rhodothalassium</taxon>
    </lineage>
</organism>
<dbReference type="Proteomes" id="UP000295399">
    <property type="component" value="Unassembled WGS sequence"/>
</dbReference>
<keyword evidence="1" id="KW-0812">Transmembrane</keyword>
<sequence length="110" mass="11726">MSPLDFQLSSQDGETTMDPLTVSSETVESFHQTPIGGMVWCADVVALLFGPAAFARDHHDGGSGGHMGGGLGHVGGFLMGHWLWLIILALLLWVVVALVGRGRRDTRGQD</sequence>
<keyword evidence="1" id="KW-0472">Membrane</keyword>
<dbReference type="EMBL" id="SLXO01000001">
    <property type="protein sequence ID" value="TCP38236.1"/>
    <property type="molecule type" value="Genomic_DNA"/>
</dbReference>
<evidence type="ECO:0000313" key="2">
    <source>
        <dbReference type="EMBL" id="TCP38236.1"/>
    </source>
</evidence>
<comment type="caution">
    <text evidence="2">The sequence shown here is derived from an EMBL/GenBank/DDBJ whole genome shotgun (WGS) entry which is preliminary data.</text>
</comment>